<evidence type="ECO:0000259" key="1">
    <source>
        <dbReference type="Pfam" id="PF13456"/>
    </source>
</evidence>
<dbReference type="OrthoDB" id="993362at2759"/>
<feature type="domain" description="RNase H type-1" evidence="1">
    <location>
        <begin position="53"/>
        <end position="173"/>
    </location>
</feature>
<dbReference type="CDD" id="cd06222">
    <property type="entry name" value="RNase_H_like"/>
    <property type="match status" value="1"/>
</dbReference>
<dbReference type="InterPro" id="IPR002156">
    <property type="entry name" value="RNaseH_domain"/>
</dbReference>
<proteinExistence type="predicted"/>
<gene>
    <name evidence="2" type="ORF">Gohar_017346</name>
</gene>
<dbReference type="PANTHER" id="PTHR47074">
    <property type="entry name" value="BNAC02G40300D PROTEIN"/>
    <property type="match status" value="1"/>
</dbReference>
<feature type="non-terminal residue" evidence="2">
    <location>
        <position position="209"/>
    </location>
</feature>
<dbReference type="GO" id="GO:0003676">
    <property type="term" value="F:nucleic acid binding"/>
    <property type="evidence" value="ECO:0007669"/>
    <property type="project" value="InterPro"/>
</dbReference>
<evidence type="ECO:0000313" key="2">
    <source>
        <dbReference type="EMBL" id="MBA0792886.1"/>
    </source>
</evidence>
<keyword evidence="3" id="KW-1185">Reference proteome</keyword>
<name>A0A7J9G5L8_9ROSI</name>
<reference evidence="2 3" key="1">
    <citation type="journal article" date="2019" name="Genome Biol. Evol.">
        <title>Insights into the evolution of the New World diploid cottons (Gossypium, subgenus Houzingenia) based on genome sequencing.</title>
        <authorList>
            <person name="Grover C.E."/>
            <person name="Arick M.A. 2nd"/>
            <person name="Thrash A."/>
            <person name="Conover J.L."/>
            <person name="Sanders W.S."/>
            <person name="Peterson D.G."/>
            <person name="Frelichowski J.E."/>
            <person name="Scheffler J.A."/>
            <person name="Scheffler B.E."/>
            <person name="Wendel J.F."/>
        </authorList>
    </citation>
    <scope>NUCLEOTIDE SEQUENCE [LARGE SCALE GENOMIC DNA]</scope>
    <source>
        <strain evidence="2">0</strain>
        <tissue evidence="2">Leaf</tissue>
    </source>
</reference>
<dbReference type="Gene3D" id="3.30.420.10">
    <property type="entry name" value="Ribonuclease H-like superfamily/Ribonuclease H"/>
    <property type="match status" value="1"/>
</dbReference>
<protein>
    <recommendedName>
        <fullName evidence="1">RNase H type-1 domain-containing protein</fullName>
    </recommendedName>
</protein>
<dbReference type="InterPro" id="IPR052929">
    <property type="entry name" value="RNase_H-like_EbsB-rel"/>
</dbReference>
<organism evidence="2 3">
    <name type="scientific">Gossypium harknessii</name>
    <dbReference type="NCBI Taxonomy" id="34285"/>
    <lineage>
        <taxon>Eukaryota</taxon>
        <taxon>Viridiplantae</taxon>
        <taxon>Streptophyta</taxon>
        <taxon>Embryophyta</taxon>
        <taxon>Tracheophyta</taxon>
        <taxon>Spermatophyta</taxon>
        <taxon>Magnoliopsida</taxon>
        <taxon>eudicotyledons</taxon>
        <taxon>Gunneridae</taxon>
        <taxon>Pentapetalae</taxon>
        <taxon>rosids</taxon>
        <taxon>malvids</taxon>
        <taxon>Malvales</taxon>
        <taxon>Malvaceae</taxon>
        <taxon>Malvoideae</taxon>
        <taxon>Gossypium</taxon>
    </lineage>
</organism>
<dbReference type="Proteomes" id="UP000593560">
    <property type="component" value="Unassembled WGS sequence"/>
</dbReference>
<dbReference type="SUPFAM" id="SSF53098">
    <property type="entry name" value="Ribonuclease H-like"/>
    <property type="match status" value="1"/>
</dbReference>
<dbReference type="Pfam" id="PF13456">
    <property type="entry name" value="RVT_3"/>
    <property type="match status" value="1"/>
</dbReference>
<dbReference type="InterPro" id="IPR012337">
    <property type="entry name" value="RNaseH-like_sf"/>
</dbReference>
<accession>A0A7J9G5L8</accession>
<dbReference type="EMBL" id="JABFAD010000002">
    <property type="protein sequence ID" value="MBA0792886.1"/>
    <property type="molecule type" value="Genomic_DNA"/>
</dbReference>
<dbReference type="AlphaFoldDB" id="A0A7J9G5L8"/>
<comment type="caution">
    <text evidence="2">The sequence shown here is derived from an EMBL/GenBank/DDBJ whole genome shotgun (WGS) entry which is preliminary data.</text>
</comment>
<dbReference type="InterPro" id="IPR036397">
    <property type="entry name" value="RNaseH_sf"/>
</dbReference>
<dbReference type="PANTHER" id="PTHR47074:SF61">
    <property type="entry name" value="RNASE H TYPE-1 DOMAIN-CONTAINING PROTEIN"/>
    <property type="match status" value="1"/>
</dbReference>
<evidence type="ECO:0000313" key="3">
    <source>
        <dbReference type="Proteomes" id="UP000593560"/>
    </source>
</evidence>
<sequence>MIHDGVKQSIQDLVVFIKGYQLELEALQGLTPSSYVPKKEFWTPPISYQIKLNYDALFNKTTSRSISSVIARNENGKILAACTYPRYNVANAFMAEARAYEQEITFGHVLGFRSIVVEGDSLTVTKKLHNVNPDKSVLGPIIQDIKRKVRGFDYINFAYVGRLANNAAHTLARCEFWPSKPQFWIEEAPTEVELVANQDGQKWVSRSAE</sequence>
<dbReference type="InterPro" id="IPR044730">
    <property type="entry name" value="RNase_H-like_dom_plant"/>
</dbReference>
<dbReference type="GO" id="GO:0004523">
    <property type="term" value="F:RNA-DNA hybrid ribonuclease activity"/>
    <property type="evidence" value="ECO:0007669"/>
    <property type="project" value="InterPro"/>
</dbReference>